<dbReference type="GO" id="GO:0005829">
    <property type="term" value="C:cytosol"/>
    <property type="evidence" value="ECO:0007669"/>
    <property type="project" value="TreeGrafter"/>
</dbReference>
<keyword evidence="13" id="KW-1185">Reference proteome</keyword>
<evidence type="ECO:0000256" key="1">
    <source>
        <dbReference type="ARBA" id="ARBA00008428"/>
    </source>
</evidence>
<dbReference type="Gene3D" id="1.10.860.10">
    <property type="entry name" value="DNAb Helicase, Chain A"/>
    <property type="match status" value="1"/>
</dbReference>
<evidence type="ECO:0000313" key="12">
    <source>
        <dbReference type="EMBL" id="AIV03672.1"/>
    </source>
</evidence>
<dbReference type="eggNOG" id="COG0305">
    <property type="taxonomic scope" value="Bacteria"/>
</dbReference>
<keyword evidence="8" id="KW-0413">Isomerase</keyword>
<dbReference type="Proteomes" id="UP000030066">
    <property type="component" value="Chromosome"/>
</dbReference>
<comment type="similarity">
    <text evidence="1">Belongs to the helicase family. DnaB subfamily.</text>
</comment>
<evidence type="ECO:0000256" key="9">
    <source>
        <dbReference type="ARBA" id="ARBA00044969"/>
    </source>
</evidence>
<dbReference type="EC" id="5.6.2.3" evidence="9"/>
<dbReference type="STRING" id="1318617.MGM1_2990"/>
<gene>
    <name evidence="12" type="primary">dnaB</name>
    <name evidence="12" type="ORF">MGM1_2990</name>
</gene>
<dbReference type="Pfam" id="PF03796">
    <property type="entry name" value="DnaB_C"/>
    <property type="match status" value="1"/>
</dbReference>
<dbReference type="HOGENOM" id="CLU_005373_0_1_14"/>
<dbReference type="SUPFAM" id="SSF52540">
    <property type="entry name" value="P-loop containing nucleoside triphosphate hydrolases"/>
    <property type="match status" value="1"/>
</dbReference>
<dbReference type="PANTHER" id="PTHR30153">
    <property type="entry name" value="REPLICATIVE DNA HELICASE DNAB"/>
    <property type="match status" value="1"/>
</dbReference>
<evidence type="ECO:0000256" key="4">
    <source>
        <dbReference type="ARBA" id="ARBA00022801"/>
    </source>
</evidence>
<dbReference type="Pfam" id="PF00772">
    <property type="entry name" value="DnaB"/>
    <property type="match status" value="1"/>
</dbReference>
<keyword evidence="7" id="KW-0238">DNA-binding</keyword>
<proteinExistence type="inferred from homology"/>
<evidence type="ECO:0000313" key="13">
    <source>
        <dbReference type="Proteomes" id="UP000030066"/>
    </source>
</evidence>
<name>A0A097SSU4_9BACT</name>
<reference evidence="12 13" key="1">
    <citation type="journal article" date="2014" name="PLoS ONE">
        <title>An emerging Mycoplasma associated with trichomoniasis, vaginal infection and disease.</title>
        <authorList>
            <consortium name="Vaginal Microbiome Consortium"/>
            <person name="Fettweis J.M."/>
            <person name="Serrano M.G."/>
            <person name="Huang B."/>
            <person name="Brooks J.P."/>
            <person name="Glascock A.L."/>
            <person name="Sheth N.U."/>
            <person name="Strauss J.F.III."/>
            <person name="Jefferson K.K."/>
            <person name="Buck G.A."/>
        </authorList>
    </citation>
    <scope>NUCLEOTIDE SEQUENCE [LARGE SCALE GENOMIC DNA]</scope>
    <source>
        <strain evidence="12 13">VCU_M1</strain>
    </source>
</reference>
<evidence type="ECO:0000256" key="2">
    <source>
        <dbReference type="ARBA" id="ARBA00022705"/>
    </source>
</evidence>
<dbReference type="SUPFAM" id="SSF48024">
    <property type="entry name" value="N-terminal domain of DnaB helicase"/>
    <property type="match status" value="1"/>
</dbReference>
<evidence type="ECO:0000256" key="3">
    <source>
        <dbReference type="ARBA" id="ARBA00022741"/>
    </source>
</evidence>
<dbReference type="Gene3D" id="3.40.50.300">
    <property type="entry name" value="P-loop containing nucleotide triphosphate hydrolases"/>
    <property type="match status" value="1"/>
</dbReference>
<dbReference type="InterPro" id="IPR016136">
    <property type="entry name" value="DNA_helicase_N/primase_C"/>
</dbReference>
<dbReference type="EMBL" id="CP007711">
    <property type="protein sequence ID" value="AIV03672.1"/>
    <property type="molecule type" value="Genomic_DNA"/>
</dbReference>
<evidence type="ECO:0000256" key="8">
    <source>
        <dbReference type="ARBA" id="ARBA00023235"/>
    </source>
</evidence>
<dbReference type="AlphaFoldDB" id="A0A097SSU4"/>
<dbReference type="GO" id="GO:0006260">
    <property type="term" value="P:DNA replication"/>
    <property type="evidence" value="ECO:0007669"/>
    <property type="project" value="UniProtKB-KW"/>
</dbReference>
<evidence type="ECO:0000256" key="6">
    <source>
        <dbReference type="ARBA" id="ARBA00022840"/>
    </source>
</evidence>
<feature type="domain" description="SF4 helicase" evidence="11">
    <location>
        <begin position="199"/>
        <end position="498"/>
    </location>
</feature>
<evidence type="ECO:0000256" key="10">
    <source>
        <dbReference type="ARBA" id="ARBA00048954"/>
    </source>
</evidence>
<dbReference type="CDD" id="cd00984">
    <property type="entry name" value="DnaB_C"/>
    <property type="match status" value="1"/>
</dbReference>
<organism evidence="12 13">
    <name type="scientific">Candidatus Malacoplasma girerdii</name>
    <dbReference type="NCBI Taxonomy" id="1318617"/>
    <lineage>
        <taxon>Bacteria</taxon>
        <taxon>Bacillati</taxon>
        <taxon>Mycoplasmatota</taxon>
        <taxon>Mycoplasmoidales</taxon>
        <taxon>Mycoplasmoidaceae</taxon>
        <taxon>Malacoplasma</taxon>
    </lineage>
</organism>
<dbReference type="GO" id="GO:0003677">
    <property type="term" value="F:DNA binding"/>
    <property type="evidence" value="ECO:0007669"/>
    <property type="project" value="UniProtKB-KW"/>
</dbReference>
<dbReference type="KEGG" id="mgj:MGM1_2990"/>
<dbReference type="PROSITE" id="PS51199">
    <property type="entry name" value="SF4_HELICASE"/>
    <property type="match status" value="1"/>
</dbReference>
<accession>A0A097SSU4</accession>
<sequence length="498" mass="56467">MVNNSKLNRNINSEEATEKIQIADDTELRGRLEKIILSSLLINHNLIDVAQSQLNSDDFYFTNNRKIYQAICDLANNGVEVNLESLTNKLESSNIFNNNFTHNDFNTLYRVLTEQSDQPYKFQFALEYVKQIAIHDRTVQLGEEIAKSKFSFTKSHTNNVERLNRFSEIVYSRKNERMNGIEYYVDMMQSTLARVINRDHSKLTGTDTGFKGINKLTDGFHKGDLIILAARPGTGKTALAINFAYNAAKAAQNENEENKDNSSYKPKRVVIFSIEMSGEQLIQRMTSLHTKVDISKLRNGNLTSVEMQIHDEGANYIRSLPISIDDSPGLNINDIQSKLKQLSAIYDITLVVVDYLQLLRGPEKTKRTAGMNRQEEVATISRTLKITAREINTPILALAQLSREIEKRRSSSDGEQAEPLLSDLRESGAIEQDADLVTFLYARTQKPLEIEDDEKQKTKSDVPINAVPITFTIKKHRNGATGDVDLLFFKNLSLFDDE</sequence>
<keyword evidence="6" id="KW-0067">ATP-binding</keyword>
<dbReference type="InterPro" id="IPR027417">
    <property type="entry name" value="P-loop_NTPase"/>
</dbReference>
<evidence type="ECO:0000259" key="11">
    <source>
        <dbReference type="PROSITE" id="PS51199"/>
    </source>
</evidence>
<dbReference type="InterPro" id="IPR036185">
    <property type="entry name" value="DNA_heli_DnaB-like_N_sf"/>
</dbReference>
<keyword evidence="4" id="KW-0378">Hydrolase</keyword>
<dbReference type="InterPro" id="IPR007694">
    <property type="entry name" value="DNA_helicase_DnaB-like_C"/>
</dbReference>
<keyword evidence="2" id="KW-0235">DNA replication</keyword>
<dbReference type="InterPro" id="IPR007693">
    <property type="entry name" value="DNA_helicase_DnaB-like_N"/>
</dbReference>
<protein>
    <recommendedName>
        <fullName evidence="9">DNA 5'-3' helicase</fullName>
        <ecNumber evidence="9">5.6.2.3</ecNumber>
    </recommendedName>
</protein>
<keyword evidence="5 12" id="KW-0347">Helicase</keyword>
<keyword evidence="3" id="KW-0547">Nucleotide-binding</keyword>
<dbReference type="PANTHER" id="PTHR30153:SF2">
    <property type="entry name" value="REPLICATIVE DNA HELICASE"/>
    <property type="match status" value="1"/>
</dbReference>
<evidence type="ECO:0000256" key="7">
    <source>
        <dbReference type="ARBA" id="ARBA00023125"/>
    </source>
</evidence>
<dbReference type="GO" id="GO:0005524">
    <property type="term" value="F:ATP binding"/>
    <property type="evidence" value="ECO:0007669"/>
    <property type="project" value="UniProtKB-KW"/>
</dbReference>
<evidence type="ECO:0000256" key="5">
    <source>
        <dbReference type="ARBA" id="ARBA00022806"/>
    </source>
</evidence>
<dbReference type="GO" id="GO:0016787">
    <property type="term" value="F:hydrolase activity"/>
    <property type="evidence" value="ECO:0007669"/>
    <property type="project" value="UniProtKB-KW"/>
</dbReference>
<comment type="catalytic activity">
    <reaction evidence="10">
        <text>ATP + H2O = ADP + phosphate + H(+)</text>
        <dbReference type="Rhea" id="RHEA:13065"/>
        <dbReference type="ChEBI" id="CHEBI:15377"/>
        <dbReference type="ChEBI" id="CHEBI:15378"/>
        <dbReference type="ChEBI" id="CHEBI:30616"/>
        <dbReference type="ChEBI" id="CHEBI:43474"/>
        <dbReference type="ChEBI" id="CHEBI:456216"/>
        <dbReference type="EC" id="5.6.2.3"/>
    </reaction>
</comment>
<dbReference type="GO" id="GO:0043139">
    <property type="term" value="F:5'-3' DNA helicase activity"/>
    <property type="evidence" value="ECO:0007669"/>
    <property type="project" value="UniProtKB-EC"/>
</dbReference>